<dbReference type="Proteomes" id="UP000053989">
    <property type="component" value="Unassembled WGS sequence"/>
</dbReference>
<dbReference type="EMBL" id="KN822010">
    <property type="protein sequence ID" value="KIM68084.1"/>
    <property type="molecule type" value="Genomic_DNA"/>
</dbReference>
<dbReference type="OrthoDB" id="444848at2759"/>
<evidence type="ECO:0000313" key="2">
    <source>
        <dbReference type="Proteomes" id="UP000053989"/>
    </source>
</evidence>
<sequence length="168" mass="18925">MAHGVEPLLPFDVTEATFMIPDVYQRLDTADLIAIRARQLAKRDDELASMHERLLKSRFASIADFERRFANTIQDFNFKPGSLVLVLNKKVEAASNAKCKPRYFGPMVVVSRSQNGSYRLAEVDGTVSKLKFAAFRLIPYFPRSLDTIEVTQFVNPEDLAGVAPVEEE</sequence>
<organism evidence="1 2">
    <name type="scientific">Scleroderma citrinum Foug A</name>
    <dbReference type="NCBI Taxonomy" id="1036808"/>
    <lineage>
        <taxon>Eukaryota</taxon>
        <taxon>Fungi</taxon>
        <taxon>Dikarya</taxon>
        <taxon>Basidiomycota</taxon>
        <taxon>Agaricomycotina</taxon>
        <taxon>Agaricomycetes</taxon>
        <taxon>Agaricomycetidae</taxon>
        <taxon>Boletales</taxon>
        <taxon>Sclerodermatineae</taxon>
        <taxon>Sclerodermataceae</taxon>
        <taxon>Scleroderma</taxon>
    </lineage>
</organism>
<name>A0A0C3EIK1_9AGAM</name>
<dbReference type="HOGENOM" id="CLU_000384_22_0_1"/>
<reference evidence="1 2" key="1">
    <citation type="submission" date="2014-04" db="EMBL/GenBank/DDBJ databases">
        <authorList>
            <consortium name="DOE Joint Genome Institute"/>
            <person name="Kuo A."/>
            <person name="Kohler A."/>
            <person name="Nagy L.G."/>
            <person name="Floudas D."/>
            <person name="Copeland A."/>
            <person name="Barry K.W."/>
            <person name="Cichocki N."/>
            <person name="Veneault-Fourrey C."/>
            <person name="LaButti K."/>
            <person name="Lindquist E.A."/>
            <person name="Lipzen A."/>
            <person name="Lundell T."/>
            <person name="Morin E."/>
            <person name="Murat C."/>
            <person name="Sun H."/>
            <person name="Tunlid A."/>
            <person name="Henrissat B."/>
            <person name="Grigoriev I.V."/>
            <person name="Hibbett D.S."/>
            <person name="Martin F."/>
            <person name="Nordberg H.P."/>
            <person name="Cantor M.N."/>
            <person name="Hua S.X."/>
        </authorList>
    </citation>
    <scope>NUCLEOTIDE SEQUENCE [LARGE SCALE GENOMIC DNA]</scope>
    <source>
        <strain evidence="1 2">Foug A</strain>
    </source>
</reference>
<dbReference type="AlphaFoldDB" id="A0A0C3EIK1"/>
<gene>
    <name evidence="1" type="ORF">SCLCIDRAFT_1209466</name>
</gene>
<accession>A0A0C3EIK1</accession>
<reference evidence="2" key="2">
    <citation type="submission" date="2015-01" db="EMBL/GenBank/DDBJ databases">
        <title>Evolutionary Origins and Diversification of the Mycorrhizal Mutualists.</title>
        <authorList>
            <consortium name="DOE Joint Genome Institute"/>
            <consortium name="Mycorrhizal Genomics Consortium"/>
            <person name="Kohler A."/>
            <person name="Kuo A."/>
            <person name="Nagy L.G."/>
            <person name="Floudas D."/>
            <person name="Copeland A."/>
            <person name="Barry K.W."/>
            <person name="Cichocki N."/>
            <person name="Veneault-Fourrey C."/>
            <person name="LaButti K."/>
            <person name="Lindquist E.A."/>
            <person name="Lipzen A."/>
            <person name="Lundell T."/>
            <person name="Morin E."/>
            <person name="Murat C."/>
            <person name="Riley R."/>
            <person name="Ohm R."/>
            <person name="Sun H."/>
            <person name="Tunlid A."/>
            <person name="Henrissat B."/>
            <person name="Grigoriev I.V."/>
            <person name="Hibbett D.S."/>
            <person name="Martin F."/>
        </authorList>
    </citation>
    <scope>NUCLEOTIDE SEQUENCE [LARGE SCALE GENOMIC DNA]</scope>
    <source>
        <strain evidence="2">Foug A</strain>
    </source>
</reference>
<keyword evidence="2" id="KW-1185">Reference proteome</keyword>
<dbReference type="InParanoid" id="A0A0C3EIK1"/>
<protein>
    <submittedName>
        <fullName evidence="1">Uncharacterized protein</fullName>
    </submittedName>
</protein>
<dbReference type="STRING" id="1036808.A0A0C3EIK1"/>
<evidence type="ECO:0000313" key="1">
    <source>
        <dbReference type="EMBL" id="KIM68084.1"/>
    </source>
</evidence>
<proteinExistence type="predicted"/>